<dbReference type="AlphaFoldDB" id="A0A371DQ74"/>
<evidence type="ECO:0000313" key="2">
    <source>
        <dbReference type="Proteomes" id="UP000256964"/>
    </source>
</evidence>
<sequence length="319" mass="35215">MHRVTYPTVRLIPALPAELSPNFLASLDAVDFALVRRTNSTWDRYVCAELSHRVHSVVSEYVSDSEAFFQLCQASGTVIAGLAALHILFPSHHPPRTLELFLPREAYDVVETHFRRSEHYGVPPPADVLDDDGKSVAEGGQVGHHGRTVHLIQSRSECALHPLVGELHSALFNYIGPSDFASAYPLLVRRSRGLLNPARLDGWRNLPDTGPLQDAVESWLGGGWEMSVEWRPWSPVPKCSGVHSAGCAAASRWFGDRFCASGPALPVRDRTTADQRRRNDAQTPFWWRGGFTCAPGCHSGVRLLVPGARVVDKELVTNM</sequence>
<dbReference type="OrthoDB" id="2742233at2759"/>
<keyword evidence="2" id="KW-1185">Reference proteome</keyword>
<organism evidence="1 2">
    <name type="scientific">Lentinus brumalis</name>
    <dbReference type="NCBI Taxonomy" id="2498619"/>
    <lineage>
        <taxon>Eukaryota</taxon>
        <taxon>Fungi</taxon>
        <taxon>Dikarya</taxon>
        <taxon>Basidiomycota</taxon>
        <taxon>Agaricomycotina</taxon>
        <taxon>Agaricomycetes</taxon>
        <taxon>Polyporales</taxon>
        <taxon>Polyporaceae</taxon>
        <taxon>Lentinus</taxon>
    </lineage>
</organism>
<name>A0A371DQ74_9APHY</name>
<reference evidence="1 2" key="1">
    <citation type="journal article" date="2018" name="Biotechnol. Biofuels">
        <title>Integrative visual omics of the white-rot fungus Polyporus brumalis exposes the biotechnological potential of its oxidative enzymes for delignifying raw plant biomass.</title>
        <authorList>
            <person name="Miyauchi S."/>
            <person name="Rancon A."/>
            <person name="Drula E."/>
            <person name="Hage H."/>
            <person name="Chaduli D."/>
            <person name="Favel A."/>
            <person name="Grisel S."/>
            <person name="Henrissat B."/>
            <person name="Herpoel-Gimbert I."/>
            <person name="Ruiz-Duenas F.J."/>
            <person name="Chevret D."/>
            <person name="Hainaut M."/>
            <person name="Lin J."/>
            <person name="Wang M."/>
            <person name="Pangilinan J."/>
            <person name="Lipzen A."/>
            <person name="Lesage-Meessen L."/>
            <person name="Navarro D."/>
            <person name="Riley R."/>
            <person name="Grigoriev I.V."/>
            <person name="Zhou S."/>
            <person name="Raouche S."/>
            <person name="Rosso M.N."/>
        </authorList>
    </citation>
    <scope>NUCLEOTIDE SEQUENCE [LARGE SCALE GENOMIC DNA]</scope>
    <source>
        <strain evidence="1 2">BRFM 1820</strain>
    </source>
</reference>
<protein>
    <submittedName>
        <fullName evidence="1">Uncharacterized protein</fullName>
    </submittedName>
</protein>
<accession>A0A371DQ74</accession>
<dbReference type="EMBL" id="KZ857384">
    <property type="protein sequence ID" value="RDX54690.1"/>
    <property type="molecule type" value="Genomic_DNA"/>
</dbReference>
<gene>
    <name evidence="1" type="ORF">OH76DRAFT_1340968</name>
</gene>
<proteinExistence type="predicted"/>
<dbReference type="Proteomes" id="UP000256964">
    <property type="component" value="Unassembled WGS sequence"/>
</dbReference>
<evidence type="ECO:0000313" key="1">
    <source>
        <dbReference type="EMBL" id="RDX54690.1"/>
    </source>
</evidence>